<dbReference type="Proteomes" id="UP001319080">
    <property type="component" value="Unassembled WGS sequence"/>
</dbReference>
<reference evidence="3 4" key="1">
    <citation type="submission" date="2021-05" db="EMBL/GenBank/DDBJ databases">
        <title>A Polyphasic approach of four new species of the genus Ohtaekwangia: Ohtaekwangia histidinii sp. nov., Ohtaekwangia cretensis sp. nov., Ohtaekwangia indiensis sp. nov., Ohtaekwangia reichenbachii sp. nov. from diverse environment.</title>
        <authorList>
            <person name="Octaviana S."/>
        </authorList>
    </citation>
    <scope>NUCLEOTIDE SEQUENCE [LARGE SCALE GENOMIC DNA]</scope>
    <source>
        <strain evidence="3 4">PWU5</strain>
    </source>
</reference>
<dbReference type="InterPro" id="IPR036188">
    <property type="entry name" value="FAD/NAD-bd_sf"/>
</dbReference>
<comment type="caution">
    <text evidence="3">The sequence shown here is derived from an EMBL/GenBank/DDBJ whole genome shotgun (WGS) entry which is preliminary data.</text>
</comment>
<sequence length="480" mass="52211">MEKSNSLPVAVIGAGPVGLAAAAHLAIRNQPFLLFEAGGSVAANILTWQHIRVFSPWRYNIDKAAKQLLAQTHWLQPHDDGLPTGKELYEHYFKPLSEHPALQRHLHLRSKVIAIGRVGLDKMKTAGRERLPYAVQVLHNNHVEQFLVKAVIDTSGTWNSPNPIGSGGTFAIGEQENSSRIFYGIPDILNTHAGRYKNKSVLVVGSGHSSINAVLELDKLKEQYPDTQIHWVLRKQNIYDVYGGQEKDTLEARGALGIKIEQLVNQDRVSVYTPFHIQQVVNTGTNLSVVGLQNENKFALPGIDEVISNTGSRPDLSFLREVRISIDSSLECVAALAELIDPNIHSCGTVRPHGEKELRHPDHGFYIAGSKSYGRAPTFLMATGYEQVRSIAAAIDGDLEAARKVELDLPETGVCNATAGNIEAAACCGTAPEGQKKQAATSCCTPKIENTACCEPSQTKEENNGDCCAQPQDGSACCDK</sequence>
<dbReference type="PRINTS" id="PR00368">
    <property type="entry name" value="FADPNR"/>
</dbReference>
<dbReference type="Pfam" id="PF13450">
    <property type="entry name" value="NAD_binding_8"/>
    <property type="match status" value="1"/>
</dbReference>
<feature type="region of interest" description="Disordered" evidence="2">
    <location>
        <begin position="461"/>
        <end position="480"/>
    </location>
</feature>
<evidence type="ECO:0000256" key="1">
    <source>
        <dbReference type="ARBA" id="ARBA00023002"/>
    </source>
</evidence>
<dbReference type="GO" id="GO:0050660">
    <property type="term" value="F:flavin adenine dinucleotide binding"/>
    <property type="evidence" value="ECO:0007669"/>
    <property type="project" value="TreeGrafter"/>
</dbReference>
<protein>
    <submittedName>
        <fullName evidence="3">Flavoprotein</fullName>
    </submittedName>
</protein>
<dbReference type="RefSeq" id="WP_254084431.1">
    <property type="nucleotide sequence ID" value="NZ_JAHESE010000009.1"/>
</dbReference>
<gene>
    <name evidence="3" type="ORF">KK062_11435</name>
</gene>
<evidence type="ECO:0000256" key="2">
    <source>
        <dbReference type="SAM" id="MobiDB-lite"/>
    </source>
</evidence>
<organism evidence="3 4">
    <name type="scientific">Dawidia cretensis</name>
    <dbReference type="NCBI Taxonomy" id="2782350"/>
    <lineage>
        <taxon>Bacteria</taxon>
        <taxon>Pseudomonadati</taxon>
        <taxon>Bacteroidota</taxon>
        <taxon>Cytophagia</taxon>
        <taxon>Cytophagales</taxon>
        <taxon>Chryseotaleaceae</taxon>
        <taxon>Dawidia</taxon>
    </lineage>
</organism>
<dbReference type="PANTHER" id="PTHR43539">
    <property type="entry name" value="FLAVIN-BINDING MONOOXYGENASE-LIKE PROTEIN (AFU_ORTHOLOGUE AFUA_4G09220)"/>
    <property type="match status" value="1"/>
</dbReference>
<evidence type="ECO:0000313" key="3">
    <source>
        <dbReference type="EMBL" id="MBT1708840.1"/>
    </source>
</evidence>
<dbReference type="EMBL" id="JAHESE010000009">
    <property type="protein sequence ID" value="MBT1708840.1"/>
    <property type="molecule type" value="Genomic_DNA"/>
</dbReference>
<dbReference type="GO" id="GO:0004497">
    <property type="term" value="F:monooxygenase activity"/>
    <property type="evidence" value="ECO:0007669"/>
    <property type="project" value="TreeGrafter"/>
</dbReference>
<keyword evidence="1" id="KW-0560">Oxidoreductase</keyword>
<name>A0AAP2GUF6_9BACT</name>
<dbReference type="Gene3D" id="3.50.50.60">
    <property type="entry name" value="FAD/NAD(P)-binding domain"/>
    <property type="match status" value="1"/>
</dbReference>
<evidence type="ECO:0000313" key="4">
    <source>
        <dbReference type="Proteomes" id="UP001319080"/>
    </source>
</evidence>
<proteinExistence type="predicted"/>
<dbReference type="PANTHER" id="PTHR43539:SF78">
    <property type="entry name" value="FLAVIN-CONTAINING MONOOXYGENASE"/>
    <property type="match status" value="1"/>
</dbReference>
<dbReference type="AlphaFoldDB" id="A0AAP2GUF6"/>
<keyword evidence="4" id="KW-1185">Reference proteome</keyword>
<accession>A0AAP2GUF6</accession>
<dbReference type="InterPro" id="IPR050982">
    <property type="entry name" value="Auxin_biosynth/cation_transpt"/>
</dbReference>
<dbReference type="SUPFAM" id="SSF51905">
    <property type="entry name" value="FAD/NAD(P)-binding domain"/>
    <property type="match status" value="1"/>
</dbReference>